<feature type="compositionally biased region" description="Low complexity" evidence="1">
    <location>
        <begin position="19"/>
        <end position="34"/>
    </location>
</feature>
<sequence>MAASAQSAPAFTSGETNLRQQQAQQASRARQRQALELQKENILSQRTSNPNRRAALEAALAHIESQLEALE</sequence>
<reference evidence="3" key="1">
    <citation type="journal article" date="2019" name="Int. J. Syst. Evol. Microbiol.">
        <title>The Global Catalogue of Microorganisms (GCM) 10K type strain sequencing project: providing services to taxonomists for standard genome sequencing and annotation.</title>
        <authorList>
            <consortium name="The Broad Institute Genomics Platform"/>
            <consortium name="The Broad Institute Genome Sequencing Center for Infectious Disease"/>
            <person name="Wu L."/>
            <person name="Ma J."/>
        </authorList>
    </citation>
    <scope>NUCLEOTIDE SEQUENCE [LARGE SCALE GENOMIC DNA]</scope>
    <source>
        <strain evidence="3">JCM 4087</strain>
    </source>
</reference>
<gene>
    <name evidence="2" type="ORF">ACFPT7_05110</name>
</gene>
<feature type="compositionally biased region" description="Polar residues" evidence="1">
    <location>
        <begin position="1"/>
        <end position="18"/>
    </location>
</feature>
<evidence type="ECO:0000313" key="2">
    <source>
        <dbReference type="EMBL" id="MFC5861662.1"/>
    </source>
</evidence>
<evidence type="ECO:0000256" key="1">
    <source>
        <dbReference type="SAM" id="MobiDB-lite"/>
    </source>
</evidence>
<organism evidence="2 3">
    <name type="scientific">Acidicapsa dinghuensis</name>
    <dbReference type="NCBI Taxonomy" id="2218256"/>
    <lineage>
        <taxon>Bacteria</taxon>
        <taxon>Pseudomonadati</taxon>
        <taxon>Acidobacteriota</taxon>
        <taxon>Terriglobia</taxon>
        <taxon>Terriglobales</taxon>
        <taxon>Acidobacteriaceae</taxon>
        <taxon>Acidicapsa</taxon>
    </lineage>
</organism>
<comment type="caution">
    <text evidence="2">The sequence shown here is derived from an EMBL/GenBank/DDBJ whole genome shotgun (WGS) entry which is preliminary data.</text>
</comment>
<feature type="region of interest" description="Disordered" evidence="1">
    <location>
        <begin position="1"/>
        <end position="50"/>
    </location>
</feature>
<evidence type="ECO:0000313" key="3">
    <source>
        <dbReference type="Proteomes" id="UP001596091"/>
    </source>
</evidence>
<protein>
    <submittedName>
        <fullName evidence="2">Uncharacterized protein</fullName>
    </submittedName>
</protein>
<name>A0ABW1ECW5_9BACT</name>
<dbReference type="EMBL" id="JBHSPH010000002">
    <property type="protein sequence ID" value="MFC5861662.1"/>
    <property type="molecule type" value="Genomic_DNA"/>
</dbReference>
<keyword evidence="3" id="KW-1185">Reference proteome</keyword>
<dbReference type="RefSeq" id="WP_263337134.1">
    <property type="nucleotide sequence ID" value="NZ_JAGSYH010000004.1"/>
</dbReference>
<accession>A0ABW1ECW5</accession>
<dbReference type="Proteomes" id="UP001596091">
    <property type="component" value="Unassembled WGS sequence"/>
</dbReference>
<proteinExistence type="predicted"/>
<feature type="compositionally biased region" description="Polar residues" evidence="1">
    <location>
        <begin position="41"/>
        <end position="50"/>
    </location>
</feature>